<evidence type="ECO:0000256" key="2">
    <source>
        <dbReference type="ARBA" id="ARBA00023136"/>
    </source>
</evidence>
<keyword evidence="2" id="KW-0472">Membrane</keyword>
<feature type="domain" description="Outer membrane protein beta-barrel" evidence="5">
    <location>
        <begin position="465"/>
        <end position="757"/>
    </location>
</feature>
<dbReference type="RefSeq" id="WP_151675054.1">
    <property type="nucleotide sequence ID" value="NZ_BKCG01000009.1"/>
</dbReference>
<feature type="chain" id="PRO_5023831360" evidence="4">
    <location>
        <begin position="19"/>
        <end position="924"/>
    </location>
</feature>
<evidence type="ECO:0000313" key="7">
    <source>
        <dbReference type="Proteomes" id="UP000326509"/>
    </source>
</evidence>
<dbReference type="AlphaFoldDB" id="A0A5J4J472"/>
<evidence type="ECO:0000256" key="1">
    <source>
        <dbReference type="ARBA" id="ARBA00004442"/>
    </source>
</evidence>
<keyword evidence="4" id="KW-0732">Signal</keyword>
<keyword evidence="6" id="KW-0176">Collagen</keyword>
<dbReference type="SUPFAM" id="SSF56935">
    <property type="entry name" value="Porins"/>
    <property type="match status" value="1"/>
</dbReference>
<dbReference type="Gene3D" id="2.60.40.1120">
    <property type="entry name" value="Carboxypeptidase-like, regulatory domain"/>
    <property type="match status" value="1"/>
</dbReference>
<organism evidence="6 7">
    <name type="scientific">Patiriisocius marinus</name>
    <dbReference type="NCBI Taxonomy" id="1397112"/>
    <lineage>
        <taxon>Bacteria</taxon>
        <taxon>Pseudomonadati</taxon>
        <taxon>Bacteroidota</taxon>
        <taxon>Flavobacteriia</taxon>
        <taxon>Flavobacteriales</taxon>
        <taxon>Flavobacteriaceae</taxon>
        <taxon>Patiriisocius</taxon>
    </lineage>
</organism>
<dbReference type="InterPro" id="IPR041700">
    <property type="entry name" value="OMP_b-brl_3"/>
</dbReference>
<name>A0A5J4J472_9FLAO</name>
<dbReference type="OrthoDB" id="1682379at2"/>
<dbReference type="SUPFAM" id="SSF49464">
    <property type="entry name" value="Carboxypeptidase regulatory domain-like"/>
    <property type="match status" value="1"/>
</dbReference>
<evidence type="ECO:0000259" key="5">
    <source>
        <dbReference type="Pfam" id="PF14905"/>
    </source>
</evidence>
<dbReference type="EMBL" id="BKCG01000009">
    <property type="protein sequence ID" value="GER60621.1"/>
    <property type="molecule type" value="Genomic_DNA"/>
</dbReference>
<dbReference type="Gene3D" id="2.40.170.20">
    <property type="entry name" value="TonB-dependent receptor, beta-barrel domain"/>
    <property type="match status" value="1"/>
</dbReference>
<proteinExistence type="predicted"/>
<dbReference type="Pfam" id="PF14905">
    <property type="entry name" value="OMP_b-brl_3"/>
    <property type="match status" value="2"/>
</dbReference>
<comment type="subcellular location">
    <subcellularLocation>
        <location evidence="1">Cell outer membrane</location>
    </subcellularLocation>
</comment>
<gene>
    <name evidence="6" type="ORF">ULMA_27290</name>
</gene>
<keyword evidence="3" id="KW-0998">Cell outer membrane</keyword>
<evidence type="ECO:0000256" key="4">
    <source>
        <dbReference type="SAM" id="SignalP"/>
    </source>
</evidence>
<dbReference type="InterPro" id="IPR008969">
    <property type="entry name" value="CarboxyPept-like_regulatory"/>
</dbReference>
<reference evidence="6 7" key="1">
    <citation type="submission" date="2019-08" db="EMBL/GenBank/DDBJ databases">
        <title>Draft genome sequence of Ulvibacter marinus type strain NBRC 109484.</title>
        <authorList>
            <person name="Kawano K."/>
            <person name="Ushijima N."/>
            <person name="Kihara M."/>
            <person name="Itoh H."/>
        </authorList>
    </citation>
    <scope>NUCLEOTIDE SEQUENCE [LARGE SCALE GENOMIC DNA]</scope>
    <source>
        <strain evidence="6 7">NBRC 109484</strain>
    </source>
</reference>
<feature type="domain" description="Outer membrane protein beta-barrel" evidence="5">
    <location>
        <begin position="764"/>
        <end position="905"/>
    </location>
</feature>
<dbReference type="Proteomes" id="UP000326509">
    <property type="component" value="Unassembled WGS sequence"/>
</dbReference>
<accession>A0A5J4J472</accession>
<sequence>MKNVLLTGFLFLTTILTAQEFTIKGTLTDAESGIPLESATVFAERPQDSTLVTYTISDQNGVFELIGDYSKKEINVNVSYIGYKDYLQKVNLEEKLNVDLGIIPLEEVSERLDGIVVKAYRAPVTIKKDTLEFNVASFKTKKDATIEELLKELPGVEVDAEGKIKVNGKEVNKILVNGKPFFGDDPTIATRNLTKEIVEKIQVVDTKTDAEAFTGEAGDSENKTINITIDEEKNKGIFGRVAAGGGTDERFEYAGLVNYFDNDVRISVLGGGNNTNSPGFSFGELNKMFGGARYINISDNGALNYGGRQFGGGQGITNSRVGGANYADDWGKETEITADYFYAASNSYNDVIRNRENILPENRFFSNSVSGTTSNTDSHSVNANLKTEIDSTFQISFRPKFSYSEGKNNYNNDEATTTIDGELTNQSTQNQITTNQNRVFENNLELTKRYGAKGAYVRLSVRNEMNDDVSDEFNLSTTEIFGDTPETINRNQRTDGNQESNQYTVTAKWRIPLIEDKLFIEPEYRYRTSTRNDEQSVFDFDETSQQYTSFNLDQSTDFENVDNSSRPELGVTYRNKKSNISASAGYVIRTLKSDDALRDIQFENDFNAIELGIRARHRFSDKMSMYTGYNLRNNAPSVGQLSPYVNVSNPLNIRTGNPDLKPSNSHTIYGGFNNYDFQTRTGIYSHINGGWYNDQVVSKTTTDENFVRTTTYTNVDGEYNLYANVGYNAQKKVDSIRTINYNLGMNINADRSVNFNNDIQYASRTISYGPEIGVRYTWDDLFEIRPSYSFTYSKNTFNLPLFEEQNYRNHNVRLRTSLTLPKPLEWSNDIAYNYNPDVAEGFQQSSVFWNSSLAYSIMKDTAVITLKAYDLLGQNTNAARTSTQDYIQDLQSTVLERYFMLSFSYKFNTLGKKGETGDDNFWFD</sequence>
<dbReference type="Pfam" id="PF13715">
    <property type="entry name" value="CarbopepD_reg_2"/>
    <property type="match status" value="1"/>
</dbReference>
<comment type="caution">
    <text evidence="6">The sequence shown here is derived from an EMBL/GenBank/DDBJ whole genome shotgun (WGS) entry which is preliminary data.</text>
</comment>
<feature type="signal peptide" evidence="4">
    <location>
        <begin position="1"/>
        <end position="18"/>
    </location>
</feature>
<dbReference type="GO" id="GO:0009279">
    <property type="term" value="C:cell outer membrane"/>
    <property type="evidence" value="ECO:0007669"/>
    <property type="project" value="UniProtKB-SubCell"/>
</dbReference>
<protein>
    <submittedName>
        <fullName evidence="6">Collagen-binding protein</fullName>
    </submittedName>
</protein>
<keyword evidence="7" id="KW-1185">Reference proteome</keyword>
<dbReference type="InterPro" id="IPR036942">
    <property type="entry name" value="Beta-barrel_TonB_sf"/>
</dbReference>
<evidence type="ECO:0000256" key="3">
    <source>
        <dbReference type="ARBA" id="ARBA00023237"/>
    </source>
</evidence>
<evidence type="ECO:0000313" key="6">
    <source>
        <dbReference type="EMBL" id="GER60621.1"/>
    </source>
</evidence>